<comment type="subcellular location">
    <subcellularLocation>
        <location evidence="2">Endosome membrane</location>
        <topology evidence="2">Peripheral membrane protein</topology>
    </subcellularLocation>
    <subcellularLocation>
        <location evidence="1">Golgi apparatus</location>
        <location evidence="1">trans-Golgi network membrane</location>
        <topology evidence="1">Peripheral membrane protein</topology>
    </subcellularLocation>
</comment>
<evidence type="ECO:0000256" key="6">
    <source>
        <dbReference type="ARBA" id="ARBA00023136"/>
    </source>
</evidence>
<dbReference type="Proteomes" id="UP001172155">
    <property type="component" value="Unassembled WGS sequence"/>
</dbReference>
<keyword evidence="5" id="KW-0333">Golgi apparatus</keyword>
<evidence type="ECO:0000313" key="10">
    <source>
        <dbReference type="Proteomes" id="UP001172155"/>
    </source>
</evidence>
<evidence type="ECO:0000259" key="7">
    <source>
        <dbReference type="Pfam" id="PF04100"/>
    </source>
</evidence>
<gene>
    <name evidence="9" type="ORF">B0T18DRAFT_390874</name>
</gene>
<proteinExistence type="inferred from homology"/>
<dbReference type="GO" id="GO:0042147">
    <property type="term" value="P:retrograde transport, endosome to Golgi"/>
    <property type="evidence" value="ECO:0007669"/>
    <property type="project" value="InterPro"/>
</dbReference>
<dbReference type="GO" id="GO:0005829">
    <property type="term" value="C:cytosol"/>
    <property type="evidence" value="ECO:0007669"/>
    <property type="project" value="GOC"/>
</dbReference>
<evidence type="ECO:0000256" key="3">
    <source>
        <dbReference type="ARBA" id="ARBA00008628"/>
    </source>
</evidence>
<evidence type="ECO:0000256" key="2">
    <source>
        <dbReference type="ARBA" id="ARBA00004481"/>
    </source>
</evidence>
<keyword evidence="10" id="KW-1185">Reference proteome</keyword>
<dbReference type="Gene3D" id="1.10.357.110">
    <property type="entry name" value="Vacuolar protein sorting-associated protein 53, C-terminus"/>
    <property type="match status" value="1"/>
</dbReference>
<name>A0AA40EW32_9PEZI</name>
<comment type="caution">
    <text evidence="9">The sequence shown here is derived from an EMBL/GenBank/DDBJ whole genome shotgun (WGS) entry which is preliminary data.</text>
</comment>
<keyword evidence="6" id="KW-0472">Membrane</keyword>
<evidence type="ECO:0000313" key="9">
    <source>
        <dbReference type="EMBL" id="KAK0746424.1"/>
    </source>
</evidence>
<dbReference type="EMBL" id="JAUKUD010000004">
    <property type="protein sequence ID" value="KAK0746424.1"/>
    <property type="molecule type" value="Genomic_DNA"/>
</dbReference>
<evidence type="ECO:0000256" key="4">
    <source>
        <dbReference type="ARBA" id="ARBA00022753"/>
    </source>
</evidence>
<evidence type="ECO:0000259" key="8">
    <source>
        <dbReference type="Pfam" id="PF16854"/>
    </source>
</evidence>
<dbReference type="InterPro" id="IPR031745">
    <property type="entry name" value="Vps53_C"/>
</dbReference>
<evidence type="ECO:0000256" key="1">
    <source>
        <dbReference type="ARBA" id="ARBA00004150"/>
    </source>
</evidence>
<reference evidence="9" key="1">
    <citation type="submission" date="2023-06" db="EMBL/GenBank/DDBJ databases">
        <title>Genome-scale phylogeny and comparative genomics of the fungal order Sordariales.</title>
        <authorList>
            <consortium name="Lawrence Berkeley National Laboratory"/>
            <person name="Hensen N."/>
            <person name="Bonometti L."/>
            <person name="Westerberg I."/>
            <person name="Brannstrom I.O."/>
            <person name="Guillou S."/>
            <person name="Cros-Aarteil S."/>
            <person name="Calhoun S."/>
            <person name="Haridas S."/>
            <person name="Kuo A."/>
            <person name="Mondo S."/>
            <person name="Pangilinan J."/>
            <person name="Riley R."/>
            <person name="LaButti K."/>
            <person name="Andreopoulos B."/>
            <person name="Lipzen A."/>
            <person name="Chen C."/>
            <person name="Yanf M."/>
            <person name="Daum C."/>
            <person name="Ng V."/>
            <person name="Clum A."/>
            <person name="Steindorff A."/>
            <person name="Ohm R."/>
            <person name="Martin F."/>
            <person name="Silar P."/>
            <person name="Natvig D."/>
            <person name="Lalanne C."/>
            <person name="Gautier V."/>
            <person name="Ament-velasquez S.L."/>
            <person name="Kruys A."/>
            <person name="Hutchinson M.I."/>
            <person name="Powell A.J."/>
            <person name="Barry K."/>
            <person name="Miller A.N."/>
            <person name="Grigoriev I.V."/>
            <person name="Debuchy R."/>
            <person name="Gladieux P."/>
            <person name="Thoren M.H."/>
            <person name="Johannesson H."/>
        </authorList>
    </citation>
    <scope>NUCLEOTIDE SEQUENCE</scope>
    <source>
        <strain evidence="9">SMH3187-1</strain>
    </source>
</reference>
<dbReference type="InterPro" id="IPR038260">
    <property type="entry name" value="Vps53_C_sf"/>
</dbReference>
<feature type="domain" description="Vps53 C-terminal" evidence="8">
    <location>
        <begin position="610"/>
        <end position="705"/>
    </location>
</feature>
<dbReference type="InterPro" id="IPR039766">
    <property type="entry name" value="Vps53"/>
</dbReference>
<dbReference type="PANTHER" id="PTHR12820">
    <property type="entry name" value="VACUOLAR SORTING PROTEIN 53"/>
    <property type="match status" value="1"/>
</dbReference>
<dbReference type="GO" id="GO:0010008">
    <property type="term" value="C:endosome membrane"/>
    <property type="evidence" value="ECO:0007669"/>
    <property type="project" value="UniProtKB-SubCell"/>
</dbReference>
<sequence>MSTTLVAEQRSLDSVDYDPIAHLNLLFSHPSTVSSRARVSSTLQRHNDDLTQSIAALETAQAYGPDSSLERMQSAQAELASLFQRIESVRSRALQTERDITTMTADIKRLDGTKRNLTHSMTALKRLQMLTTAYEQLRGLARTRQYRECAGLLQAVLQLMRHFNSYRSIEQIAVLSRNVNDLQRELLEQVCEDFEIAFAKGEVTARRGVLVEACLVMDALGEHAKSRILTWYVNTELREYRQVFRGNDEAGSLDNIGRRYAWFKRTLKTHEEEHAAIFPPHWRAGEALAAAFCDGTRDDFKGILEKSMRRTDGNKIDVNLLLSCLQETMNFEQSLERRFASEPRASIDTLSSADDRQQSFNGLISVAFEPYLSLWVESQDRTLAGMIPRYRSQPLLPPDEEFSSQAVIPSAIELFHFYKLTLSQCAKLSTGERLLDLTKTLAKYLDEYAQQVLLTFLQRTNHGPTVQDIILVLNTADFWHTNTNQLEENIKKRIDSDLAFKVDLSSQSDAFMGVASASVLAMVNKVEVDCEGAWREMKNTNWRGMEAVGGQSSYVGELLRSVNAGAAEVLPLIAKPQYARAFCDNLIEHMATAYINNIVQCRPVSEVGAEQMLLDKYDLTKAFENLLSFHTAVPPSTTPSTPTPPHHPPTGFVKRVNQSMTRIDPLLKTLQVRPSPPEGLVQAYLIHIGDRSDTNFRKILELKGVRKQDQAHLVELFTMHRDSTNAGRQLVQSSPLLTPLMATSGLGSTGLGGNPAVAVAGGLQARFDAASLGEKLLNAARDGVERMNVGAAGGGGSGGTGLGITGASGSGAATAGVLGGEKVTINENLKNFGKLFREKGGLGAMFGKRDVTPTGGGEEGR</sequence>
<evidence type="ECO:0000256" key="5">
    <source>
        <dbReference type="ARBA" id="ARBA00023034"/>
    </source>
</evidence>
<dbReference type="PANTHER" id="PTHR12820:SF0">
    <property type="entry name" value="VACUOLAR PROTEIN SORTING-ASSOCIATED PROTEIN 53 HOMOLOG"/>
    <property type="match status" value="1"/>
</dbReference>
<dbReference type="AlphaFoldDB" id="A0AA40EW32"/>
<feature type="domain" description="Vps53 N-terminal" evidence="7">
    <location>
        <begin position="16"/>
        <end position="390"/>
    </location>
</feature>
<dbReference type="InterPro" id="IPR007234">
    <property type="entry name" value="Vps53_N"/>
</dbReference>
<dbReference type="GO" id="GO:0000938">
    <property type="term" value="C:GARP complex"/>
    <property type="evidence" value="ECO:0007669"/>
    <property type="project" value="InterPro"/>
</dbReference>
<dbReference type="Pfam" id="PF16854">
    <property type="entry name" value="VPS53_C"/>
    <property type="match status" value="1"/>
</dbReference>
<accession>A0AA40EW32</accession>
<keyword evidence="4" id="KW-0967">Endosome</keyword>
<dbReference type="Pfam" id="PF04100">
    <property type="entry name" value="Vps53_N"/>
    <property type="match status" value="1"/>
</dbReference>
<organism evidence="9 10">
    <name type="scientific">Schizothecium vesticola</name>
    <dbReference type="NCBI Taxonomy" id="314040"/>
    <lineage>
        <taxon>Eukaryota</taxon>
        <taxon>Fungi</taxon>
        <taxon>Dikarya</taxon>
        <taxon>Ascomycota</taxon>
        <taxon>Pezizomycotina</taxon>
        <taxon>Sordariomycetes</taxon>
        <taxon>Sordariomycetidae</taxon>
        <taxon>Sordariales</taxon>
        <taxon>Schizotheciaceae</taxon>
        <taxon>Schizothecium</taxon>
    </lineage>
</organism>
<comment type="similarity">
    <text evidence="3">Belongs to the VPS53 family.</text>
</comment>
<protein>
    <submittedName>
        <fullName evidence="9">Vps53-like protein</fullName>
    </submittedName>
</protein>